<feature type="transmembrane region" description="Helical" evidence="1">
    <location>
        <begin position="197"/>
        <end position="218"/>
    </location>
</feature>
<keyword evidence="3" id="KW-1185">Reference proteome</keyword>
<feature type="transmembrane region" description="Helical" evidence="1">
    <location>
        <begin position="367"/>
        <end position="391"/>
    </location>
</feature>
<feature type="transmembrane region" description="Helical" evidence="1">
    <location>
        <begin position="298"/>
        <end position="323"/>
    </location>
</feature>
<dbReference type="Proteomes" id="UP001205890">
    <property type="component" value="Unassembled WGS sequence"/>
</dbReference>
<sequence>MTASSARAVFFAASCAAAWLASVGLAVVLARIGLSPQIMVALLAGLLVAGAALGGALGGTMRFGVFLVGGRALPPVPLGLAMATGWAALATGPAGRPAGMLGLGLGLALVLALVGPAIRRSGAPTLPMFLRHAFRSPALRAVAAAVVASAGVLLGAERLLSFYDAAAPLFGLGRAASGVLLFALIATILAPGGARGLALALLALGTAGLVAVASIAWWRGGAGLATPAAWTAGGLDWTVTQAAAAAMTVAAPHLATLAGSARHPADLRRALVPALLAALAFGAAAALAGPGATLGPTLALALLELALDLACAAGLLLAAGSALGFDLPGRAKPRRRSLSARFAWLRLATLLVAGAAAWIAASRPDLVRGLSAAAAAVLAAALAPPALLAALRPGSSPGSGLAACLAGLATALALLDGRVAALGEVAAWLAAEPGAAGLVVGLACGGAVALATARRPPRPPIEDEAF</sequence>
<accession>A0ABT1L9E1</accession>
<feature type="transmembrane region" description="Helical" evidence="1">
    <location>
        <begin position="435"/>
        <end position="453"/>
    </location>
</feature>
<feature type="transmembrane region" description="Helical" evidence="1">
    <location>
        <begin position="72"/>
        <end position="92"/>
    </location>
</feature>
<organism evidence="2 3">
    <name type="scientific">Alsobacter ponti</name>
    <dbReference type="NCBI Taxonomy" id="2962936"/>
    <lineage>
        <taxon>Bacteria</taxon>
        <taxon>Pseudomonadati</taxon>
        <taxon>Pseudomonadota</taxon>
        <taxon>Alphaproteobacteria</taxon>
        <taxon>Hyphomicrobiales</taxon>
        <taxon>Alsobacteraceae</taxon>
        <taxon>Alsobacter</taxon>
    </lineage>
</organism>
<protein>
    <submittedName>
        <fullName evidence="2">Uncharacterized protein</fullName>
    </submittedName>
</protein>
<feature type="transmembrane region" description="Helical" evidence="1">
    <location>
        <begin position="36"/>
        <end position="60"/>
    </location>
</feature>
<name>A0ABT1L9E1_9HYPH</name>
<comment type="caution">
    <text evidence="2">The sequence shown here is derived from an EMBL/GenBank/DDBJ whole genome shotgun (WGS) entry which is preliminary data.</text>
</comment>
<proteinExistence type="predicted"/>
<gene>
    <name evidence="2" type="ORF">NK718_06260</name>
</gene>
<dbReference type="InterPro" id="IPR038377">
    <property type="entry name" value="Na/Glc_symporter_sf"/>
</dbReference>
<evidence type="ECO:0000313" key="3">
    <source>
        <dbReference type="Proteomes" id="UP001205890"/>
    </source>
</evidence>
<reference evidence="2 3" key="1">
    <citation type="submission" date="2022-07" db="EMBL/GenBank/DDBJ databases">
        <authorList>
            <person name="Li W.-J."/>
            <person name="Deng Q.-Q."/>
        </authorList>
    </citation>
    <scope>NUCLEOTIDE SEQUENCE [LARGE SCALE GENOMIC DNA]</scope>
    <source>
        <strain evidence="2 3">SYSU M60028</strain>
    </source>
</reference>
<evidence type="ECO:0000256" key="1">
    <source>
        <dbReference type="SAM" id="Phobius"/>
    </source>
</evidence>
<feature type="transmembrane region" description="Helical" evidence="1">
    <location>
        <begin position="98"/>
        <end position="118"/>
    </location>
</feature>
<keyword evidence="1" id="KW-1133">Transmembrane helix</keyword>
<dbReference type="EMBL" id="JANCLU010000004">
    <property type="protein sequence ID" value="MCP8938112.1"/>
    <property type="molecule type" value="Genomic_DNA"/>
</dbReference>
<dbReference type="Gene3D" id="1.20.1730.10">
    <property type="entry name" value="Sodium/glucose cotransporter"/>
    <property type="match status" value="1"/>
</dbReference>
<dbReference type="RefSeq" id="WP_254739683.1">
    <property type="nucleotide sequence ID" value="NZ_JANCLU010000004.1"/>
</dbReference>
<feature type="transmembrane region" description="Helical" evidence="1">
    <location>
        <begin position="343"/>
        <end position="361"/>
    </location>
</feature>
<feature type="transmembrane region" description="Helical" evidence="1">
    <location>
        <begin position="270"/>
        <end position="292"/>
    </location>
</feature>
<feature type="transmembrane region" description="Helical" evidence="1">
    <location>
        <begin position="398"/>
        <end position="415"/>
    </location>
</feature>
<keyword evidence="1" id="KW-0812">Transmembrane</keyword>
<feature type="transmembrane region" description="Helical" evidence="1">
    <location>
        <begin position="168"/>
        <end position="190"/>
    </location>
</feature>
<keyword evidence="1" id="KW-0472">Membrane</keyword>
<feature type="transmembrane region" description="Helical" evidence="1">
    <location>
        <begin position="138"/>
        <end position="156"/>
    </location>
</feature>
<feature type="transmembrane region" description="Helical" evidence="1">
    <location>
        <begin position="238"/>
        <end position="258"/>
    </location>
</feature>
<evidence type="ECO:0000313" key="2">
    <source>
        <dbReference type="EMBL" id="MCP8938112.1"/>
    </source>
</evidence>